<dbReference type="Gene3D" id="3.40.50.880">
    <property type="match status" value="1"/>
</dbReference>
<feature type="transmembrane region" description="Helical" evidence="1">
    <location>
        <begin position="20"/>
        <end position="41"/>
    </location>
</feature>
<dbReference type="EMBL" id="CP001848">
    <property type="protein sequence ID" value="ADB15165.1"/>
    <property type="molecule type" value="Genomic_DNA"/>
</dbReference>
<dbReference type="InterPro" id="IPR010768">
    <property type="entry name" value="GATase1-like"/>
</dbReference>
<organism evidence="3 4">
    <name type="scientific">Pirellula staleyi (strain ATCC 27377 / DSM 6068 / ICPB 4128)</name>
    <name type="common">Pirella staleyi</name>
    <dbReference type="NCBI Taxonomy" id="530564"/>
    <lineage>
        <taxon>Bacteria</taxon>
        <taxon>Pseudomonadati</taxon>
        <taxon>Planctomycetota</taxon>
        <taxon>Planctomycetia</taxon>
        <taxon>Pirellulales</taxon>
        <taxon>Pirellulaceae</taxon>
        <taxon>Pirellula</taxon>
    </lineage>
</organism>
<evidence type="ECO:0000256" key="1">
    <source>
        <dbReference type="SAM" id="Phobius"/>
    </source>
</evidence>
<dbReference type="Gene3D" id="3.40.50.410">
    <property type="entry name" value="von Willebrand factor, type A domain"/>
    <property type="match status" value="1"/>
</dbReference>
<dbReference type="HOGENOM" id="CLU_013447_1_0_0"/>
<gene>
    <name evidence="3" type="ordered locus">Psta_0477</name>
</gene>
<dbReference type="InterPro" id="IPR036465">
    <property type="entry name" value="vWFA_dom_sf"/>
</dbReference>
<proteinExistence type="predicted"/>
<dbReference type="OrthoDB" id="9781333at2"/>
<sequence length="767" mass="84434">MHSNVIPFMYAALTELTTEPIVGTTTVVIAVAIALLVLVLLLPPPKSLTRGRYWSLTALRIAVILLLLIAMLRPTWQHTHQTPRRGVAIIMADGSRSMLLPSGTSSTSRYDAQLAALQASSDALARLMQTTDLKFYQYDKTLQQIEVDTAGRVKLAAAPTGSETDLGTTLSQAIRTEQGKRVAAVFLLGDGVQTAFDPQVESQEAARQLRDDFAAPLYAVTIGPVGDAATSKDVAVQRLDEQFTVFVKTELVVKSLLRMRGYVGRDIPVRLTLFDAQNRQQVIGEKMVRQPAEGSQVEVEFSYVPQVAGNYRLQVSMPTQPGELVTSNNMLDAYLTVREGGLRVLYLDGDKRFEQKFLRRALNSSPDIELDDRIIDRRARSRWPIELPQDFQDGKYDAIILGDIDASALGEKNLATIATMVEQGKGLLMIGGRSSFGPGHYLGTPLADVLPIKIDRLEGADFGGQERDQFFIAGPIEARPAADHPVVRISPSSDMAAAWEPLPPLAWANRFVGVKPIPGVRVLLETARGEPLLVSGEYGRGRVLAFAGESTYRWQMHGFEQQHKRFWRQVILWLVRRDDLARDEVWVRLDQRRLAPGGKLRIEAGARTAAGDPIPDAKLDVVLVRPDGKRQPITLSSDRKLQSGQVQLVESGPYAVEVAASQNGKPLGNSRAELLVVDRDVELSIAAADPAAMDALAAWTRDAGGRSLALEELPAMLDELSQRPQEVEERIEREQLGGSPSTAWPMLLLLVSLMGSEWFLRKKWGLV</sequence>
<evidence type="ECO:0000313" key="4">
    <source>
        <dbReference type="Proteomes" id="UP000001887"/>
    </source>
</evidence>
<dbReference type="STRING" id="530564.Psta_0477"/>
<name>D2R3D4_PIRSD</name>
<accession>D2R3D4</accession>
<dbReference type="KEGG" id="psl:Psta_0477"/>
<feature type="domain" description="Putative glutamine amidotransferase" evidence="2">
    <location>
        <begin position="395"/>
        <end position="575"/>
    </location>
</feature>
<dbReference type="AlphaFoldDB" id="D2R3D4"/>
<dbReference type="eggNOG" id="COG5426">
    <property type="taxonomic scope" value="Bacteria"/>
</dbReference>
<dbReference type="PANTHER" id="PTHR37947:SF1">
    <property type="entry name" value="BLL2462 PROTEIN"/>
    <property type="match status" value="1"/>
</dbReference>
<dbReference type="Proteomes" id="UP000001887">
    <property type="component" value="Chromosome"/>
</dbReference>
<dbReference type="Pfam" id="PF07090">
    <property type="entry name" value="GATase1_like"/>
    <property type="match status" value="1"/>
</dbReference>
<dbReference type="InterPro" id="IPR029062">
    <property type="entry name" value="Class_I_gatase-like"/>
</dbReference>
<keyword evidence="4" id="KW-1185">Reference proteome</keyword>
<dbReference type="SUPFAM" id="SSF52317">
    <property type="entry name" value="Class I glutamine amidotransferase-like"/>
    <property type="match status" value="1"/>
</dbReference>
<evidence type="ECO:0000259" key="2">
    <source>
        <dbReference type="Pfam" id="PF07090"/>
    </source>
</evidence>
<keyword evidence="1" id="KW-0812">Transmembrane</keyword>
<protein>
    <recommendedName>
        <fullName evidence="2">Putative glutamine amidotransferase domain-containing protein</fullName>
    </recommendedName>
</protein>
<dbReference type="eggNOG" id="COG2304">
    <property type="taxonomic scope" value="Bacteria"/>
</dbReference>
<reference evidence="3 4" key="1">
    <citation type="journal article" date="2009" name="Stand. Genomic Sci.">
        <title>Complete genome sequence of Pirellula staleyi type strain (ATCC 27377).</title>
        <authorList>
            <person name="Clum A."/>
            <person name="Tindall B.J."/>
            <person name="Sikorski J."/>
            <person name="Ivanova N."/>
            <person name="Mavrommatis K."/>
            <person name="Lucas S."/>
            <person name="Glavina del Rio T."/>
            <person name="Nolan M."/>
            <person name="Chen F."/>
            <person name="Tice H."/>
            <person name="Pitluck S."/>
            <person name="Cheng J.F."/>
            <person name="Chertkov O."/>
            <person name="Brettin T."/>
            <person name="Han C."/>
            <person name="Detter J.C."/>
            <person name="Kuske C."/>
            <person name="Bruce D."/>
            <person name="Goodwin L."/>
            <person name="Ovchinikova G."/>
            <person name="Pati A."/>
            <person name="Mikhailova N."/>
            <person name="Chen A."/>
            <person name="Palaniappan K."/>
            <person name="Land M."/>
            <person name="Hauser L."/>
            <person name="Chang Y.J."/>
            <person name="Jeffries C.D."/>
            <person name="Chain P."/>
            <person name="Rohde M."/>
            <person name="Goker M."/>
            <person name="Bristow J."/>
            <person name="Eisen J.A."/>
            <person name="Markowitz V."/>
            <person name="Hugenholtz P."/>
            <person name="Kyrpides N.C."/>
            <person name="Klenk H.P."/>
            <person name="Lapidus A."/>
        </authorList>
    </citation>
    <scope>NUCLEOTIDE SEQUENCE [LARGE SCALE GENOMIC DNA]</scope>
    <source>
        <strain evidence="4">ATCC 27377 / DSM 6068 / ICPB 4128</strain>
    </source>
</reference>
<dbReference type="PANTHER" id="PTHR37947">
    <property type="entry name" value="BLL2462 PROTEIN"/>
    <property type="match status" value="1"/>
</dbReference>
<keyword evidence="1" id="KW-0472">Membrane</keyword>
<evidence type="ECO:0000313" key="3">
    <source>
        <dbReference type="EMBL" id="ADB15165.1"/>
    </source>
</evidence>
<feature type="transmembrane region" description="Helical" evidence="1">
    <location>
        <begin position="53"/>
        <end position="72"/>
    </location>
</feature>
<keyword evidence="1" id="KW-1133">Transmembrane helix</keyword>